<protein>
    <submittedName>
        <fullName evidence="2">Uncharacterized protein</fullName>
    </submittedName>
</protein>
<sequence>MTIWVFVWTIGGTFTIAGLNSNAFWQYLFPNTDIRKLQYPCLTIGITCLTIGMIAYLHAALGYNSPLLLPSQALAVLAMASCLVVIYFKRPFG</sequence>
<comment type="caution">
    <text evidence="2">The sequence shown here is derived from an EMBL/GenBank/DDBJ whole genome shotgun (WGS) entry which is preliminary data.</text>
</comment>
<keyword evidence="1" id="KW-0812">Transmembrane</keyword>
<evidence type="ECO:0000313" key="3">
    <source>
        <dbReference type="Proteomes" id="UP000034498"/>
    </source>
</evidence>
<dbReference type="EMBL" id="LBUX01000029">
    <property type="protein sequence ID" value="KKQ73661.1"/>
    <property type="molecule type" value="Genomic_DNA"/>
</dbReference>
<keyword evidence="1" id="KW-1133">Transmembrane helix</keyword>
<evidence type="ECO:0000313" key="2">
    <source>
        <dbReference type="EMBL" id="KKQ73661.1"/>
    </source>
</evidence>
<proteinExistence type="predicted"/>
<gene>
    <name evidence="2" type="ORF">US94_C0029G0006</name>
</gene>
<organism evidence="2 3">
    <name type="scientific">Berkelbacteria bacterium GW2011_GWB1_38_5</name>
    <dbReference type="NCBI Taxonomy" id="1618336"/>
    <lineage>
        <taxon>Bacteria</taxon>
        <taxon>Candidatus Berkelbacteria</taxon>
    </lineage>
</organism>
<reference evidence="2 3" key="1">
    <citation type="journal article" date="2015" name="Nature">
        <title>rRNA introns, odd ribosomes, and small enigmatic genomes across a large radiation of phyla.</title>
        <authorList>
            <person name="Brown C.T."/>
            <person name="Hug L.A."/>
            <person name="Thomas B.C."/>
            <person name="Sharon I."/>
            <person name="Castelle C.J."/>
            <person name="Singh A."/>
            <person name="Wilkins M.J."/>
            <person name="Williams K.H."/>
            <person name="Banfield J.F."/>
        </authorList>
    </citation>
    <scope>NUCLEOTIDE SEQUENCE [LARGE SCALE GENOMIC DNA]</scope>
</reference>
<feature type="transmembrane region" description="Helical" evidence="1">
    <location>
        <begin position="6"/>
        <end position="29"/>
    </location>
</feature>
<keyword evidence="1" id="KW-0472">Membrane</keyword>
<accession>A0A0G0N994</accession>
<dbReference type="AlphaFoldDB" id="A0A0G0N994"/>
<evidence type="ECO:0000256" key="1">
    <source>
        <dbReference type="SAM" id="Phobius"/>
    </source>
</evidence>
<name>A0A0G0N994_9BACT</name>
<feature type="transmembrane region" description="Helical" evidence="1">
    <location>
        <begin position="41"/>
        <end position="61"/>
    </location>
</feature>
<feature type="transmembrane region" description="Helical" evidence="1">
    <location>
        <begin position="67"/>
        <end position="88"/>
    </location>
</feature>
<dbReference type="Proteomes" id="UP000034498">
    <property type="component" value="Unassembled WGS sequence"/>
</dbReference>